<keyword evidence="1" id="KW-0472">Membrane</keyword>
<evidence type="ECO:0000256" key="1">
    <source>
        <dbReference type="SAM" id="Phobius"/>
    </source>
</evidence>
<evidence type="ECO:0000313" key="2">
    <source>
        <dbReference type="EMBL" id="RDX50344.1"/>
    </source>
</evidence>
<keyword evidence="3" id="KW-1185">Reference proteome</keyword>
<dbReference type="EMBL" id="KZ857400">
    <property type="protein sequence ID" value="RDX50344.1"/>
    <property type="molecule type" value="Genomic_DNA"/>
</dbReference>
<sequence>MTLSVQSTRRLFLHCWASVHLVSLNIASAGIYWLTLRLIYRKYSPSRPLSMLLVHECDGRCPTSPGT</sequence>
<evidence type="ECO:0000313" key="3">
    <source>
        <dbReference type="Proteomes" id="UP000256964"/>
    </source>
</evidence>
<accession>A0A371DCS3</accession>
<reference evidence="2 3" key="1">
    <citation type="journal article" date="2018" name="Biotechnol. Biofuels">
        <title>Integrative visual omics of the white-rot fungus Polyporus brumalis exposes the biotechnological potential of its oxidative enzymes for delignifying raw plant biomass.</title>
        <authorList>
            <person name="Miyauchi S."/>
            <person name="Rancon A."/>
            <person name="Drula E."/>
            <person name="Hage H."/>
            <person name="Chaduli D."/>
            <person name="Favel A."/>
            <person name="Grisel S."/>
            <person name="Henrissat B."/>
            <person name="Herpoel-Gimbert I."/>
            <person name="Ruiz-Duenas F.J."/>
            <person name="Chevret D."/>
            <person name="Hainaut M."/>
            <person name="Lin J."/>
            <person name="Wang M."/>
            <person name="Pangilinan J."/>
            <person name="Lipzen A."/>
            <person name="Lesage-Meessen L."/>
            <person name="Navarro D."/>
            <person name="Riley R."/>
            <person name="Grigoriev I.V."/>
            <person name="Zhou S."/>
            <person name="Raouche S."/>
            <person name="Rosso M.N."/>
        </authorList>
    </citation>
    <scope>NUCLEOTIDE SEQUENCE [LARGE SCALE GENOMIC DNA]</scope>
    <source>
        <strain evidence="2 3">BRFM 1820</strain>
    </source>
</reference>
<keyword evidence="1" id="KW-1133">Transmembrane helix</keyword>
<dbReference type="AlphaFoldDB" id="A0A371DCS3"/>
<dbReference type="Proteomes" id="UP000256964">
    <property type="component" value="Unassembled WGS sequence"/>
</dbReference>
<organism evidence="2 3">
    <name type="scientific">Lentinus brumalis</name>
    <dbReference type="NCBI Taxonomy" id="2498619"/>
    <lineage>
        <taxon>Eukaryota</taxon>
        <taxon>Fungi</taxon>
        <taxon>Dikarya</taxon>
        <taxon>Basidiomycota</taxon>
        <taxon>Agaricomycotina</taxon>
        <taxon>Agaricomycetes</taxon>
        <taxon>Polyporales</taxon>
        <taxon>Polyporaceae</taxon>
        <taxon>Lentinus</taxon>
    </lineage>
</organism>
<keyword evidence="1" id="KW-0812">Transmembrane</keyword>
<name>A0A371DCS3_9APHY</name>
<proteinExistence type="predicted"/>
<gene>
    <name evidence="2" type="ORF">OH76DRAFT_472200</name>
</gene>
<protein>
    <submittedName>
        <fullName evidence="2">Uncharacterized protein</fullName>
    </submittedName>
</protein>
<feature type="transmembrane region" description="Helical" evidence="1">
    <location>
        <begin position="20"/>
        <end position="40"/>
    </location>
</feature>